<feature type="region of interest" description="Disordered" evidence="1">
    <location>
        <begin position="22"/>
        <end position="43"/>
    </location>
</feature>
<comment type="caution">
    <text evidence="3">The sequence shown here is derived from an EMBL/GenBank/DDBJ whole genome shotgun (WGS) entry which is preliminary data.</text>
</comment>
<dbReference type="Proteomes" id="UP000623795">
    <property type="component" value="Unassembled WGS sequence"/>
</dbReference>
<name>A0ABX1PY95_9RHOO</name>
<evidence type="ECO:0000256" key="2">
    <source>
        <dbReference type="SAM" id="SignalP"/>
    </source>
</evidence>
<gene>
    <name evidence="3" type="ORF">GPA22_11815</name>
</gene>
<evidence type="ECO:0000313" key="4">
    <source>
        <dbReference type="Proteomes" id="UP000623795"/>
    </source>
</evidence>
<feature type="compositionally biased region" description="Low complexity" evidence="1">
    <location>
        <begin position="29"/>
        <end position="41"/>
    </location>
</feature>
<keyword evidence="2" id="KW-0732">Signal</keyword>
<protein>
    <recommendedName>
        <fullName evidence="5">Signal recognition particle subunit FFH/SRP54 (Srp54)</fullName>
    </recommendedName>
</protein>
<keyword evidence="4" id="KW-1185">Reference proteome</keyword>
<feature type="chain" id="PRO_5045461123" description="Signal recognition particle subunit FFH/SRP54 (Srp54)" evidence="2">
    <location>
        <begin position="22"/>
        <end position="169"/>
    </location>
</feature>
<proteinExistence type="predicted"/>
<feature type="signal peptide" evidence="2">
    <location>
        <begin position="1"/>
        <end position="21"/>
    </location>
</feature>
<accession>A0ABX1PY95</accession>
<evidence type="ECO:0008006" key="5">
    <source>
        <dbReference type="Google" id="ProtNLM"/>
    </source>
</evidence>
<sequence length="169" mass="17887">MKPMLITALAMSLAAVSPAWADDAHHPDQAPAATAPAAATPAPAPEKTIQRMRDNTATMQSQLDALAAAKTPDERQKLLMDHMQTMRENMMLGQQIAAGDGSSMGCHMMGGKGMMGGGMGMMGGMMGGDASGASPDAMTQRMQQMERRMDMMQMMMERTAAPARKAPAK</sequence>
<evidence type="ECO:0000313" key="3">
    <source>
        <dbReference type="EMBL" id="NMG44414.1"/>
    </source>
</evidence>
<organism evidence="3 4">
    <name type="scientific">Aromatoleum toluvorans</name>
    <dbReference type="NCBI Taxonomy" id="92002"/>
    <lineage>
        <taxon>Bacteria</taxon>
        <taxon>Pseudomonadati</taxon>
        <taxon>Pseudomonadota</taxon>
        <taxon>Betaproteobacteria</taxon>
        <taxon>Rhodocyclales</taxon>
        <taxon>Rhodocyclaceae</taxon>
        <taxon>Aromatoleum</taxon>
    </lineage>
</organism>
<dbReference type="RefSeq" id="WP_169256273.1">
    <property type="nucleotide sequence ID" value="NZ_WTVN01000016.1"/>
</dbReference>
<dbReference type="EMBL" id="WTVN01000016">
    <property type="protein sequence ID" value="NMG44414.1"/>
    <property type="molecule type" value="Genomic_DNA"/>
</dbReference>
<evidence type="ECO:0000256" key="1">
    <source>
        <dbReference type="SAM" id="MobiDB-lite"/>
    </source>
</evidence>
<reference evidence="3 4" key="1">
    <citation type="submission" date="2019-12" db="EMBL/GenBank/DDBJ databases">
        <title>Comparative genomics gives insights into the taxonomy of the Azoarcus-Aromatoleum group and reveals separate origins of nif in the plant-associated Azoarcus and non-plant-associated Aromatoleum sub-groups.</title>
        <authorList>
            <person name="Lafos M."/>
            <person name="Maluk M."/>
            <person name="Batista M."/>
            <person name="Junghare M."/>
            <person name="Carmona M."/>
            <person name="Faoro H."/>
            <person name="Cruz L.M."/>
            <person name="Battistoni F."/>
            <person name="De Souza E."/>
            <person name="Pedrosa F."/>
            <person name="Chen W.-M."/>
            <person name="Poole P.S."/>
            <person name="Dixon R.A."/>
            <person name="James E.K."/>
        </authorList>
    </citation>
    <scope>NUCLEOTIDE SEQUENCE [LARGE SCALE GENOMIC DNA]</scope>
    <source>
        <strain evidence="3 4">Td21</strain>
    </source>
</reference>